<proteinExistence type="predicted"/>
<dbReference type="UniPathway" id="UPA00282"/>
<evidence type="ECO:0000259" key="2">
    <source>
        <dbReference type="Pfam" id="PF03007"/>
    </source>
</evidence>
<dbReference type="InterPro" id="IPR004255">
    <property type="entry name" value="O-acyltransferase_WSD1_N"/>
</dbReference>
<evidence type="ECO:0000256" key="1">
    <source>
        <dbReference type="SAM" id="MobiDB-lite"/>
    </source>
</evidence>
<evidence type="ECO:0000313" key="5">
    <source>
        <dbReference type="Proteomes" id="UP000199417"/>
    </source>
</evidence>
<feature type="region of interest" description="Disordered" evidence="1">
    <location>
        <begin position="186"/>
        <end position="226"/>
    </location>
</feature>
<dbReference type="Pfam" id="PF06974">
    <property type="entry name" value="WS_DGAT_C"/>
    <property type="match status" value="1"/>
</dbReference>
<dbReference type="STRING" id="168276.SAMN05444580_12248"/>
<dbReference type="Proteomes" id="UP000199417">
    <property type="component" value="Unassembled WGS sequence"/>
</dbReference>
<reference evidence="4 5" key="1">
    <citation type="submission" date="2016-10" db="EMBL/GenBank/DDBJ databases">
        <authorList>
            <person name="de Groot N.N."/>
        </authorList>
    </citation>
    <scope>NUCLEOTIDE SEQUENCE [LARGE SCALE GENOMIC DNA]</scope>
    <source>
        <strain evidence="4 5">JCM 11308</strain>
    </source>
</reference>
<keyword evidence="5" id="KW-1185">Reference proteome</keyword>
<name>A0A1G7E599_9NOCA</name>
<dbReference type="AlphaFoldDB" id="A0A1G7E599"/>
<dbReference type="GO" id="GO:0019432">
    <property type="term" value="P:triglyceride biosynthetic process"/>
    <property type="evidence" value="ECO:0007669"/>
    <property type="project" value="UniProtKB-UniPathway"/>
</dbReference>
<organism evidence="4 5">
    <name type="scientific">Rhodococcus tukisamuensis</name>
    <dbReference type="NCBI Taxonomy" id="168276"/>
    <lineage>
        <taxon>Bacteria</taxon>
        <taxon>Bacillati</taxon>
        <taxon>Actinomycetota</taxon>
        <taxon>Actinomycetes</taxon>
        <taxon>Mycobacteriales</taxon>
        <taxon>Nocardiaceae</taxon>
        <taxon>Rhodococcus</taxon>
    </lineage>
</organism>
<protein>
    <submittedName>
        <fullName evidence="4">Uncharacterized protein</fullName>
    </submittedName>
</protein>
<sequence length="448" mass="47589">MSPPDAQTYWISRKIPTDQFLLYCFDAPERGLDAVRIELLARAGAVADLRLRVREVPFHADYPYWVPGEIDGSQVVLHETATDWAGCRSAVEELLTGRLDPRETPWRLHLFGVAEGAPGGDGAAAVAVLQVAHALADGRRASGLARELFGPHPTGSGARPAPWRPASALVRAVARLPMQLAELAAAAPRAHRTHQDLERGTADGSIPPSPPSRPKGLTNARPDERRQIRTVVRNAADLRGDGVTVTVGAMTAISLALTRYLQARGRADGLVAEVTVAKPGAALARNHFRNVAVDLHPETADLRERAAAIAASLARARVRGEHPAAAAADRALRGVPGPLVRWGVEQFDFTAVPDAVTGDTVVSSVDRGPADLRLGGGAVRFTSGFPALSQFMGLTHGVHGIGDTVTIGVATSPAVLDDVDEYERLLHQAVDEVRDAVSAPNRRGEPIV</sequence>
<feature type="domain" description="O-acyltransferase WSD1-like N-terminal" evidence="2">
    <location>
        <begin position="31"/>
        <end position="238"/>
    </location>
</feature>
<dbReference type="EMBL" id="FNAB01000022">
    <property type="protein sequence ID" value="SDE58884.1"/>
    <property type="molecule type" value="Genomic_DNA"/>
</dbReference>
<gene>
    <name evidence="4" type="ORF">SAMN05444580_12248</name>
</gene>
<feature type="domain" description="O-acyltransferase WSD1 C-terminal" evidence="3">
    <location>
        <begin position="286"/>
        <end position="432"/>
    </location>
</feature>
<evidence type="ECO:0000259" key="3">
    <source>
        <dbReference type="Pfam" id="PF06974"/>
    </source>
</evidence>
<dbReference type="RefSeq" id="WP_072847272.1">
    <property type="nucleotide sequence ID" value="NZ_FNAB01000022.1"/>
</dbReference>
<accession>A0A1G7E599</accession>
<evidence type="ECO:0000313" key="4">
    <source>
        <dbReference type="EMBL" id="SDE58884.1"/>
    </source>
</evidence>
<dbReference type="InterPro" id="IPR009721">
    <property type="entry name" value="O-acyltransferase_WSD1_C"/>
</dbReference>
<dbReference type="GO" id="GO:0004144">
    <property type="term" value="F:diacylglycerol O-acyltransferase activity"/>
    <property type="evidence" value="ECO:0007669"/>
    <property type="project" value="InterPro"/>
</dbReference>
<dbReference type="Pfam" id="PF03007">
    <property type="entry name" value="WS_DGAT_cat"/>
    <property type="match status" value="1"/>
</dbReference>